<feature type="domain" description="HTH tetR-type" evidence="3">
    <location>
        <begin position="10"/>
        <end position="70"/>
    </location>
</feature>
<dbReference type="PANTHER" id="PTHR43479">
    <property type="entry name" value="ACREF/ENVCD OPERON REPRESSOR-RELATED"/>
    <property type="match status" value="1"/>
</dbReference>
<dbReference type="Pfam" id="PF00440">
    <property type="entry name" value="TetR_N"/>
    <property type="match status" value="1"/>
</dbReference>
<dbReference type="PROSITE" id="PS01081">
    <property type="entry name" value="HTH_TETR_1"/>
    <property type="match status" value="1"/>
</dbReference>
<gene>
    <name evidence="4" type="ORF">I6U48_07320</name>
</gene>
<proteinExistence type="predicted"/>
<name>A0A949TYA9_9CLOT</name>
<dbReference type="InterPro" id="IPR041612">
    <property type="entry name" value="YfiR_C"/>
</dbReference>
<comment type="caution">
    <text evidence="4">The sequence shown here is derived from an EMBL/GenBank/DDBJ whole genome shotgun (WGS) entry which is preliminary data.</text>
</comment>
<dbReference type="RefSeq" id="WP_218319763.1">
    <property type="nucleotide sequence ID" value="NZ_JAEEGC010000032.1"/>
</dbReference>
<evidence type="ECO:0000259" key="3">
    <source>
        <dbReference type="PROSITE" id="PS50977"/>
    </source>
</evidence>
<evidence type="ECO:0000313" key="4">
    <source>
        <dbReference type="EMBL" id="MBV7272729.1"/>
    </source>
</evidence>
<dbReference type="InterPro" id="IPR001647">
    <property type="entry name" value="HTH_TetR"/>
</dbReference>
<sequence length="200" mass="23297">MPKISDKKWNLNKKKIIDTAFELFSTYGYSQVSVNDIVKKADISKGGFYTYFKGKQDIFIEILNLSDNEKMYLESQTTNCKSAAEKLKIYITCRLNNFMCEENRKWVKFAIEFWTTVKRDREIDNKNSKRFEGYTKGIKSIIEDGIQSGEFKASIDKESVVYLLISMIDGMGLISSVMEQELDERKIEMVVDVFINYLKV</sequence>
<evidence type="ECO:0000256" key="1">
    <source>
        <dbReference type="ARBA" id="ARBA00023125"/>
    </source>
</evidence>
<organism evidence="4 5">
    <name type="scientific">Clostridium thailandense</name>
    <dbReference type="NCBI Taxonomy" id="2794346"/>
    <lineage>
        <taxon>Bacteria</taxon>
        <taxon>Bacillati</taxon>
        <taxon>Bacillota</taxon>
        <taxon>Clostridia</taxon>
        <taxon>Eubacteriales</taxon>
        <taxon>Clostridiaceae</taxon>
        <taxon>Clostridium</taxon>
    </lineage>
</organism>
<dbReference type="Proteomes" id="UP000694308">
    <property type="component" value="Unassembled WGS sequence"/>
</dbReference>
<dbReference type="GO" id="GO:0003677">
    <property type="term" value="F:DNA binding"/>
    <property type="evidence" value="ECO:0007669"/>
    <property type="project" value="UniProtKB-UniRule"/>
</dbReference>
<dbReference type="InterPro" id="IPR023772">
    <property type="entry name" value="DNA-bd_HTH_TetR-type_CS"/>
</dbReference>
<dbReference type="PROSITE" id="PS50977">
    <property type="entry name" value="HTH_TETR_2"/>
    <property type="match status" value="1"/>
</dbReference>
<keyword evidence="5" id="KW-1185">Reference proteome</keyword>
<dbReference type="InterPro" id="IPR050624">
    <property type="entry name" value="HTH-type_Tx_Regulator"/>
</dbReference>
<keyword evidence="1 2" id="KW-0238">DNA-binding</keyword>
<dbReference type="EMBL" id="JAEEGC010000032">
    <property type="protein sequence ID" value="MBV7272729.1"/>
    <property type="molecule type" value="Genomic_DNA"/>
</dbReference>
<dbReference type="PANTHER" id="PTHR43479:SF11">
    <property type="entry name" value="ACREF_ENVCD OPERON REPRESSOR-RELATED"/>
    <property type="match status" value="1"/>
</dbReference>
<evidence type="ECO:0000256" key="2">
    <source>
        <dbReference type="PROSITE-ProRule" id="PRU00335"/>
    </source>
</evidence>
<reference evidence="4" key="1">
    <citation type="submission" date="2020-12" db="EMBL/GenBank/DDBJ databases">
        <title>Clostridium thailandense sp. nov., a novel acetogenic bacterium isolated from peat land soil in Thailand.</title>
        <authorList>
            <person name="Chaikitkaew S."/>
            <person name="Birkeland N.K."/>
        </authorList>
    </citation>
    <scope>NUCLEOTIDE SEQUENCE</scope>
    <source>
        <strain evidence="4">PL3</strain>
    </source>
</reference>
<protein>
    <submittedName>
        <fullName evidence="4">TetR/AcrR family transcriptional regulator</fullName>
    </submittedName>
</protein>
<feature type="DNA-binding region" description="H-T-H motif" evidence="2">
    <location>
        <begin position="33"/>
        <end position="52"/>
    </location>
</feature>
<evidence type="ECO:0000313" key="5">
    <source>
        <dbReference type="Proteomes" id="UP000694308"/>
    </source>
</evidence>
<dbReference type="Pfam" id="PF17922">
    <property type="entry name" value="TetR_C_17"/>
    <property type="match status" value="1"/>
</dbReference>
<dbReference type="AlphaFoldDB" id="A0A949TYA9"/>
<accession>A0A949TYA9</accession>